<dbReference type="Pfam" id="PF01131">
    <property type="entry name" value="Topoisom_bac"/>
    <property type="match status" value="1"/>
</dbReference>
<comment type="function">
    <text evidence="10">Releases the supercoiling and torsional tension of DNA, which is introduced during the DNA replication and transcription, by transiently cleaving and rejoining one strand of the DNA duplex. Introduces a single-strand break via transesterification at a target site in duplex DNA. The scissile phosphodiester is attacked by the catalytic tyrosine of the enzyme, resulting in the formation of a DNA-(5'-phosphotyrosyl)-enzyme intermediate and the expulsion of a 3'-OH DNA strand. The free DNA strand then undergoes passage around the unbroken strand, thus removing DNA supercoils. Finally, in the religation step, the DNA 3'-OH attacks the covalent intermediate to expel the active-site tyrosine and restore the DNA phosphodiester backbone.</text>
</comment>
<evidence type="ECO:0000259" key="11">
    <source>
        <dbReference type="PROSITE" id="PS50880"/>
    </source>
</evidence>
<keyword evidence="5" id="KW-0862">Zinc</keyword>
<feature type="site" description="Interaction with DNA" evidence="10">
    <location>
        <position position="475"/>
    </location>
</feature>
<feature type="site" description="Interaction with DNA" evidence="10">
    <location>
        <position position="32"/>
    </location>
</feature>
<keyword evidence="6" id="KW-0460">Magnesium</keyword>
<dbReference type="PROSITE" id="PS50880">
    <property type="entry name" value="TOPRIM"/>
    <property type="match status" value="1"/>
</dbReference>
<dbReference type="InterPro" id="IPR006171">
    <property type="entry name" value="TOPRIM_dom"/>
</dbReference>
<dbReference type="InterPro" id="IPR013824">
    <property type="entry name" value="Topo_IA_cen_sub1"/>
</dbReference>
<dbReference type="InterPro" id="IPR003602">
    <property type="entry name" value="Topo_IA_DNA-bd_dom"/>
</dbReference>
<dbReference type="PRINTS" id="PR00417">
    <property type="entry name" value="PRTPISMRASEI"/>
</dbReference>
<evidence type="ECO:0000256" key="2">
    <source>
        <dbReference type="ARBA" id="ARBA00009446"/>
    </source>
</evidence>
<evidence type="ECO:0000256" key="8">
    <source>
        <dbReference type="ARBA" id="ARBA00023125"/>
    </source>
</evidence>
<dbReference type="InterPro" id="IPR023405">
    <property type="entry name" value="Topo_IA_core_domain"/>
</dbReference>
<feature type="site" description="Interaction with DNA" evidence="10">
    <location>
        <position position="140"/>
    </location>
</feature>
<comment type="similarity">
    <text evidence="2 10">Belongs to the type IA topoisomerase family.</text>
</comment>
<evidence type="ECO:0000256" key="9">
    <source>
        <dbReference type="ARBA" id="ARBA00023235"/>
    </source>
</evidence>
<sequence length="620" mass="70797">MKKLVIVESPNKIESIKKYLGENYDVLASVGHIVELRTSGEYGFGIDLENWEPLYKEDPSKKRIIKELKDASKEADEIYIATDPDREGEAIGANLVDILKINDKYKRIKYNEITEEAIKNAISKPLKIDDNLVNAQKSRRMLDRIIGFRLSNLLNSKIVNSPVQPSAGRVQSVALKLVIDRETEIENFIPVQYFTIEALSKDKLIFNYFNKDKKFHNNSEWVSPEDIDKIMSELKGDLVVDDVKTTTKADPKIEPLKQSVLFKKSGLAASSVQSVLQKLYEGFGDQGLISYPRTDSTRLSETFIKQAQKYIKSKYGEKYLSTTIKGIAGDQDAHEAIRPTDCNLTPAMAEAKYNLSAIESKIYSIIYYTTLQAIMAVPIRKILRYECNNNNHKFKLTGSTIVFDGYHILTGYENEKELPVYQKGDLISIEKYNSYAKETQPPSRYNEGSLIEALDEIKVGRPSTFASTVNIIKDRFYVETINKALKPTEFGKIVLNKLLEATPKIINEKYTASTEEKLDLIADGKANYKQIMEDFWMNFQNSVNESAENLSKTALELEQVNEDCPFNNAPLVYRYNKKTGQRFIGCSSFPECRYMKEDPELKYFGNKKVYKPKQKSKENE</sequence>
<accession>A0ABY8LUR7</accession>
<feature type="domain" description="Topo IA-type catalytic" evidence="12">
    <location>
        <begin position="129"/>
        <end position="543"/>
    </location>
</feature>
<dbReference type="NCBIfam" id="TIGR01051">
    <property type="entry name" value="topA_bact"/>
    <property type="match status" value="1"/>
</dbReference>
<organism evidence="13 14">
    <name type="scientific">Mesomycoplasma lagogenitalium</name>
    <dbReference type="NCBI Taxonomy" id="171286"/>
    <lineage>
        <taxon>Bacteria</taxon>
        <taxon>Bacillati</taxon>
        <taxon>Mycoplasmatota</taxon>
        <taxon>Mycoplasmoidales</taxon>
        <taxon>Metamycoplasmataceae</taxon>
        <taxon>Mesomycoplasma</taxon>
    </lineage>
</organism>
<evidence type="ECO:0000313" key="14">
    <source>
        <dbReference type="Proteomes" id="UP001179842"/>
    </source>
</evidence>
<comment type="subunit">
    <text evidence="10">Monomer.</text>
</comment>
<evidence type="ECO:0000256" key="4">
    <source>
        <dbReference type="ARBA" id="ARBA00022771"/>
    </source>
</evidence>
<dbReference type="InterPro" id="IPR013826">
    <property type="entry name" value="Topo_IA_cen_sub3"/>
</dbReference>
<dbReference type="HAMAP" id="MF_00952">
    <property type="entry name" value="Topoisom_1_prok"/>
    <property type="match status" value="1"/>
</dbReference>
<keyword evidence="7 10" id="KW-0799">Topoisomerase</keyword>
<dbReference type="Pfam" id="PF01751">
    <property type="entry name" value="Toprim"/>
    <property type="match status" value="1"/>
</dbReference>
<dbReference type="InterPro" id="IPR000380">
    <property type="entry name" value="Topo_IA"/>
</dbReference>
<comment type="caution">
    <text evidence="10">Lacks conserved residue(s) required for the propagation of feature annotation.</text>
</comment>
<reference evidence="13" key="1">
    <citation type="submission" date="2023-04" db="EMBL/GenBank/DDBJ databases">
        <title>Completed genome of Mycoplasma lagogenitalium type strain 12MS.</title>
        <authorList>
            <person name="Spergser J."/>
        </authorList>
    </citation>
    <scope>NUCLEOTIDE SEQUENCE</scope>
    <source>
        <strain evidence="13">12MS</strain>
    </source>
</reference>
<dbReference type="SMART" id="SM00493">
    <property type="entry name" value="TOPRIM"/>
    <property type="match status" value="1"/>
</dbReference>
<dbReference type="InterPro" id="IPR013497">
    <property type="entry name" value="Topo_IA_cen"/>
</dbReference>
<dbReference type="InterPro" id="IPR003601">
    <property type="entry name" value="Topo_IA_2"/>
</dbReference>
<feature type="site" description="Interaction with DNA" evidence="10">
    <location>
        <position position="139"/>
    </location>
</feature>
<evidence type="ECO:0000256" key="5">
    <source>
        <dbReference type="ARBA" id="ARBA00022833"/>
    </source>
</evidence>
<feature type="active site" description="O-(5'-phospho-DNA)-tyrosine intermediate" evidence="10">
    <location>
        <position position="291"/>
    </location>
</feature>
<evidence type="ECO:0000256" key="7">
    <source>
        <dbReference type="ARBA" id="ARBA00023029"/>
    </source>
</evidence>
<dbReference type="GO" id="GO:0003917">
    <property type="term" value="F:DNA topoisomerase type I (single strand cut, ATP-independent) activity"/>
    <property type="evidence" value="ECO:0007669"/>
    <property type="project" value="UniProtKB-EC"/>
</dbReference>
<dbReference type="Gene3D" id="3.30.65.10">
    <property type="entry name" value="Bacterial Topoisomerase I, domain 1"/>
    <property type="match status" value="1"/>
</dbReference>
<name>A0ABY8LUR7_9BACT</name>
<feature type="site" description="Interaction with DNA" evidence="10">
    <location>
        <position position="293"/>
    </location>
</feature>
<proteinExistence type="inferred from homology"/>
<dbReference type="Gene3D" id="1.10.460.10">
    <property type="entry name" value="Topoisomerase I, domain 2"/>
    <property type="match status" value="1"/>
</dbReference>
<dbReference type="Gene3D" id="2.70.20.10">
    <property type="entry name" value="Topoisomerase I, domain 3"/>
    <property type="match status" value="1"/>
</dbReference>
<dbReference type="Gene3D" id="3.40.50.140">
    <property type="match status" value="1"/>
</dbReference>
<keyword evidence="4" id="KW-0863">Zinc-finger</keyword>
<dbReference type="EMBL" id="CP122979">
    <property type="protein sequence ID" value="WGI36982.1"/>
    <property type="molecule type" value="Genomic_DNA"/>
</dbReference>
<keyword evidence="3" id="KW-0479">Metal-binding</keyword>
<dbReference type="CDD" id="cd00186">
    <property type="entry name" value="TOP1Ac"/>
    <property type="match status" value="1"/>
</dbReference>
<evidence type="ECO:0000259" key="12">
    <source>
        <dbReference type="PROSITE" id="PS52039"/>
    </source>
</evidence>
<dbReference type="SMART" id="SM00436">
    <property type="entry name" value="TOP1Bc"/>
    <property type="match status" value="1"/>
</dbReference>
<dbReference type="InterPro" id="IPR023406">
    <property type="entry name" value="Topo_IA_AS"/>
</dbReference>
<feature type="site" description="Interaction with DNA" evidence="10">
    <location>
        <position position="143"/>
    </location>
</feature>
<dbReference type="PANTHER" id="PTHR42785">
    <property type="entry name" value="DNA TOPOISOMERASE, TYPE IA, CORE"/>
    <property type="match status" value="1"/>
</dbReference>
<dbReference type="RefSeq" id="WP_280102285.1">
    <property type="nucleotide sequence ID" value="NZ_CP122979.1"/>
</dbReference>
<dbReference type="InterPro" id="IPR034149">
    <property type="entry name" value="TOPRIM_TopoI"/>
</dbReference>
<dbReference type="CDD" id="cd03363">
    <property type="entry name" value="TOPRIM_TopoIA_TopoI"/>
    <property type="match status" value="1"/>
</dbReference>
<evidence type="ECO:0000256" key="6">
    <source>
        <dbReference type="ARBA" id="ARBA00022842"/>
    </source>
</evidence>
<evidence type="ECO:0000256" key="1">
    <source>
        <dbReference type="ARBA" id="ARBA00000213"/>
    </source>
</evidence>
<dbReference type="Gene3D" id="1.10.290.10">
    <property type="entry name" value="Topoisomerase I, domain 4"/>
    <property type="match status" value="1"/>
</dbReference>
<dbReference type="SMART" id="SM00437">
    <property type="entry name" value="TOP1Ac"/>
    <property type="match status" value="1"/>
</dbReference>
<evidence type="ECO:0000256" key="10">
    <source>
        <dbReference type="HAMAP-Rule" id="MF_00952"/>
    </source>
</evidence>
<dbReference type="InterPro" id="IPR013825">
    <property type="entry name" value="Topo_IA_cen_sub2"/>
</dbReference>
<dbReference type="Proteomes" id="UP001179842">
    <property type="component" value="Chromosome"/>
</dbReference>
<dbReference type="PANTHER" id="PTHR42785:SF1">
    <property type="entry name" value="DNA TOPOISOMERASE"/>
    <property type="match status" value="1"/>
</dbReference>
<evidence type="ECO:0000256" key="3">
    <source>
        <dbReference type="ARBA" id="ARBA00022723"/>
    </source>
</evidence>
<feature type="region of interest" description="Interaction with DNA" evidence="10">
    <location>
        <begin position="166"/>
        <end position="171"/>
    </location>
</feature>
<keyword evidence="14" id="KW-1185">Reference proteome</keyword>
<dbReference type="PROSITE" id="PS52039">
    <property type="entry name" value="TOPO_IA_2"/>
    <property type="match status" value="1"/>
</dbReference>
<dbReference type="InterPro" id="IPR013498">
    <property type="entry name" value="Topo_IA_Znf"/>
</dbReference>
<keyword evidence="9 10" id="KW-0413">Isomerase</keyword>
<protein>
    <recommendedName>
        <fullName evidence="10">DNA topoisomerase 1</fullName>
        <ecNumber evidence="10">5.6.2.1</ecNumber>
    </recommendedName>
    <alternativeName>
        <fullName evidence="10">DNA topoisomerase I</fullName>
    </alternativeName>
</protein>
<comment type="catalytic activity">
    <reaction evidence="1 10">
        <text>ATP-independent breakage of single-stranded DNA, followed by passage and rejoining.</text>
        <dbReference type="EC" id="5.6.2.1"/>
    </reaction>
</comment>
<dbReference type="InterPro" id="IPR005733">
    <property type="entry name" value="TopoI_bac-type"/>
</dbReference>
<feature type="domain" description="Toprim" evidence="11">
    <location>
        <begin position="2"/>
        <end position="113"/>
    </location>
</feature>
<dbReference type="PROSITE" id="PS00396">
    <property type="entry name" value="TOPO_IA_1"/>
    <property type="match status" value="1"/>
</dbReference>
<gene>
    <name evidence="10 13" type="primary">topA</name>
    <name evidence="13" type="ORF">QEG99_01710</name>
</gene>
<evidence type="ECO:0000313" key="13">
    <source>
        <dbReference type="EMBL" id="WGI36982.1"/>
    </source>
</evidence>
<keyword evidence="8 10" id="KW-0238">DNA-binding</keyword>
<dbReference type="InterPro" id="IPR028612">
    <property type="entry name" value="Topoisom_1_IA"/>
</dbReference>
<dbReference type="Pfam" id="PF01396">
    <property type="entry name" value="Zn_ribbon_Top1"/>
    <property type="match status" value="1"/>
</dbReference>
<dbReference type="SUPFAM" id="SSF56712">
    <property type="entry name" value="Prokaryotic type I DNA topoisomerase"/>
    <property type="match status" value="1"/>
</dbReference>
<dbReference type="EC" id="5.6.2.1" evidence="10"/>